<keyword evidence="1" id="KW-0812">Transmembrane</keyword>
<dbReference type="AlphaFoldDB" id="A0A119VJE1"/>
<evidence type="ECO:0000313" key="2">
    <source>
        <dbReference type="EMBL" id="KWN14714.1"/>
    </source>
</evidence>
<feature type="transmembrane region" description="Helical" evidence="1">
    <location>
        <begin position="21"/>
        <end position="45"/>
    </location>
</feature>
<dbReference type="RefSeq" id="WP_060347475.1">
    <property type="nucleotide sequence ID" value="NZ_LPLZ01000046.1"/>
</dbReference>
<sequence length="385" mass="40698">MKKAIMLSAVAVRWGTRERGATLLETAVVLVITGVLAGALLRVMLPAPNTTSESDVESVENAIVGYALTHQVLPPNGWLNLTKVGLLPAGAPIWYAGDTRLGATAVTYTPDPYQHNSFTTTADGAAATWQTLRDSIPGASNSSPTGLLDFCATLLQAQQSPQLTVGGIPVAFVVQTSKTANVPPPDPAVLPGSPEAQQLAARGTLVQGVGFGELIARLHCPAKLAAAGSAAKAVVVAQDLATVAQAQQQFRDLKYHRAQYSQFRDDFQIGIRAGLLADLTADLASTNLQLRLVVKSMTEPDKVIQPWNIATLANVAVSDAVILEYGALMLQIVSSVNPPTDLQISDASAVQHAADDVVAAGEYVQQLRQLQQNRQNRYLTVIKGI</sequence>
<name>A0A119VJE1_9BURK</name>
<accession>A0A119VJE1</accession>
<dbReference type="EMBL" id="LPLZ01000046">
    <property type="protein sequence ID" value="KWN14714.1"/>
    <property type="molecule type" value="Genomic_DNA"/>
</dbReference>
<organism evidence="2 3">
    <name type="scientific">Burkholderia territorii</name>
    <dbReference type="NCBI Taxonomy" id="1503055"/>
    <lineage>
        <taxon>Bacteria</taxon>
        <taxon>Pseudomonadati</taxon>
        <taxon>Pseudomonadota</taxon>
        <taxon>Betaproteobacteria</taxon>
        <taxon>Burkholderiales</taxon>
        <taxon>Burkholderiaceae</taxon>
        <taxon>Burkholderia</taxon>
        <taxon>Burkholderia cepacia complex</taxon>
    </lineage>
</organism>
<reference evidence="2 3" key="1">
    <citation type="submission" date="2015-11" db="EMBL/GenBank/DDBJ databases">
        <title>Expanding the genomic diversity of Burkholderia species for the development of highly accurate diagnostics.</title>
        <authorList>
            <person name="Sahl J."/>
            <person name="Keim P."/>
            <person name="Wagner D."/>
        </authorList>
    </citation>
    <scope>NUCLEOTIDE SEQUENCE [LARGE SCALE GENOMIC DNA]</scope>
    <source>
        <strain evidence="2 3">MSMB793WGS</strain>
    </source>
</reference>
<proteinExistence type="predicted"/>
<comment type="caution">
    <text evidence="2">The sequence shown here is derived from an EMBL/GenBank/DDBJ whole genome shotgun (WGS) entry which is preliminary data.</text>
</comment>
<keyword evidence="1" id="KW-0472">Membrane</keyword>
<dbReference type="Proteomes" id="UP000068016">
    <property type="component" value="Unassembled WGS sequence"/>
</dbReference>
<keyword evidence="1" id="KW-1133">Transmembrane helix</keyword>
<gene>
    <name evidence="2" type="ORF">WT83_16640</name>
</gene>
<evidence type="ECO:0000313" key="3">
    <source>
        <dbReference type="Proteomes" id="UP000068016"/>
    </source>
</evidence>
<evidence type="ECO:0000256" key="1">
    <source>
        <dbReference type="SAM" id="Phobius"/>
    </source>
</evidence>
<protein>
    <submittedName>
        <fullName evidence="2">Uncharacterized protein</fullName>
    </submittedName>
</protein>